<dbReference type="EMBL" id="JABFTP020000185">
    <property type="protein sequence ID" value="KAL3288145.1"/>
    <property type="molecule type" value="Genomic_DNA"/>
</dbReference>
<feature type="domain" description="Transposase Tc1-like" evidence="3">
    <location>
        <begin position="107"/>
        <end position="179"/>
    </location>
</feature>
<dbReference type="Proteomes" id="UP001516400">
    <property type="component" value="Unassembled WGS sequence"/>
</dbReference>
<comment type="subcellular location">
    <subcellularLocation>
        <location evidence="1">Nucleus</location>
    </subcellularLocation>
</comment>
<organism evidence="4 5">
    <name type="scientific">Cryptolaemus montrouzieri</name>
    <dbReference type="NCBI Taxonomy" id="559131"/>
    <lineage>
        <taxon>Eukaryota</taxon>
        <taxon>Metazoa</taxon>
        <taxon>Ecdysozoa</taxon>
        <taxon>Arthropoda</taxon>
        <taxon>Hexapoda</taxon>
        <taxon>Insecta</taxon>
        <taxon>Pterygota</taxon>
        <taxon>Neoptera</taxon>
        <taxon>Endopterygota</taxon>
        <taxon>Coleoptera</taxon>
        <taxon>Polyphaga</taxon>
        <taxon>Cucujiformia</taxon>
        <taxon>Coccinelloidea</taxon>
        <taxon>Coccinellidae</taxon>
        <taxon>Scymninae</taxon>
        <taxon>Scymnini</taxon>
        <taxon>Cryptolaemus</taxon>
    </lineage>
</organism>
<dbReference type="AlphaFoldDB" id="A0ABD2PBG1"/>
<feature type="signal peptide" evidence="2">
    <location>
        <begin position="1"/>
        <end position="19"/>
    </location>
</feature>
<name>A0ABD2PBG1_9CUCU</name>
<feature type="chain" id="PRO_5044759941" description="Transposase Tc1-like domain-containing protein" evidence="2">
    <location>
        <begin position="20"/>
        <end position="217"/>
    </location>
</feature>
<reference evidence="4 5" key="1">
    <citation type="journal article" date="2021" name="BMC Biol.">
        <title>Horizontally acquired antibacterial genes associated with adaptive radiation of ladybird beetles.</title>
        <authorList>
            <person name="Li H.S."/>
            <person name="Tang X.F."/>
            <person name="Huang Y.H."/>
            <person name="Xu Z.Y."/>
            <person name="Chen M.L."/>
            <person name="Du X.Y."/>
            <person name="Qiu B.Y."/>
            <person name="Chen P.T."/>
            <person name="Zhang W."/>
            <person name="Slipinski A."/>
            <person name="Escalona H.E."/>
            <person name="Waterhouse R.M."/>
            <person name="Zwick A."/>
            <person name="Pang H."/>
        </authorList>
    </citation>
    <scope>NUCLEOTIDE SEQUENCE [LARGE SCALE GENOMIC DNA]</scope>
    <source>
        <strain evidence="4">SYSU2018</strain>
    </source>
</reference>
<dbReference type="InterPro" id="IPR009057">
    <property type="entry name" value="Homeodomain-like_sf"/>
</dbReference>
<dbReference type="GO" id="GO:0005634">
    <property type="term" value="C:nucleus"/>
    <property type="evidence" value="ECO:0007669"/>
    <property type="project" value="UniProtKB-SubCell"/>
</dbReference>
<keyword evidence="5" id="KW-1185">Reference proteome</keyword>
<protein>
    <recommendedName>
        <fullName evidence="3">Transposase Tc1-like domain-containing protein</fullName>
    </recommendedName>
</protein>
<evidence type="ECO:0000259" key="3">
    <source>
        <dbReference type="Pfam" id="PF01498"/>
    </source>
</evidence>
<evidence type="ECO:0000256" key="2">
    <source>
        <dbReference type="SAM" id="SignalP"/>
    </source>
</evidence>
<sequence length="217" mass="25672">MQQMRRCFIIISCIQCLKSVSWHFVSVVSTNKRFKFCDSTMERRHLIREEMLQAVGMLQARSSQREVSRVLGSSPSVINRLWSHFNETGSVEERLTGRFWITTVAQDRFLVIQARRVRTTTASQLAQEISRVHNVHTSNQTVRNRLHEGQLHSRRPLRVPQLTHGNRAARLDWCQEHVNWDQEKWATVLFSDESRFSYYPDLGRIRIWREPGKQNRL</sequence>
<dbReference type="Gene3D" id="3.30.420.10">
    <property type="entry name" value="Ribonuclease H-like superfamily/Ribonuclease H"/>
    <property type="match status" value="1"/>
</dbReference>
<keyword evidence="2" id="KW-0732">Signal</keyword>
<evidence type="ECO:0000313" key="5">
    <source>
        <dbReference type="Proteomes" id="UP001516400"/>
    </source>
</evidence>
<dbReference type="Pfam" id="PF01498">
    <property type="entry name" value="HTH_Tnp_Tc3_2"/>
    <property type="match status" value="1"/>
</dbReference>
<dbReference type="SUPFAM" id="SSF46689">
    <property type="entry name" value="Homeodomain-like"/>
    <property type="match status" value="1"/>
</dbReference>
<gene>
    <name evidence="4" type="ORF">HHI36_002593</name>
</gene>
<dbReference type="InterPro" id="IPR002492">
    <property type="entry name" value="Transposase_Tc1-like"/>
</dbReference>
<dbReference type="InterPro" id="IPR036397">
    <property type="entry name" value="RNaseH_sf"/>
</dbReference>
<accession>A0ABD2PBG1</accession>
<comment type="caution">
    <text evidence="4">The sequence shown here is derived from an EMBL/GenBank/DDBJ whole genome shotgun (WGS) entry which is preliminary data.</text>
</comment>
<proteinExistence type="predicted"/>
<evidence type="ECO:0000313" key="4">
    <source>
        <dbReference type="EMBL" id="KAL3288145.1"/>
    </source>
</evidence>
<evidence type="ECO:0000256" key="1">
    <source>
        <dbReference type="ARBA" id="ARBA00004123"/>
    </source>
</evidence>